<dbReference type="PANTHER" id="PTHR11451">
    <property type="entry name" value="THREONINE-TRNA LIGASE"/>
    <property type="match status" value="1"/>
</dbReference>
<dbReference type="InterPro" id="IPR006195">
    <property type="entry name" value="aa-tRNA-synth_II"/>
</dbReference>
<evidence type="ECO:0000256" key="10">
    <source>
        <dbReference type="ARBA" id="ARBA00049515"/>
    </source>
</evidence>
<dbReference type="Pfam" id="PF07973">
    <property type="entry name" value="tRNA_SAD"/>
    <property type="match status" value="1"/>
</dbReference>
<dbReference type="Gene3D" id="3.10.20.30">
    <property type="match status" value="1"/>
</dbReference>
<dbReference type="InterPro" id="IPR002320">
    <property type="entry name" value="Thr-tRNA-ligase_IIa"/>
</dbReference>
<dbReference type="Pfam" id="PF00587">
    <property type="entry name" value="tRNA-synt_2b"/>
    <property type="match status" value="1"/>
</dbReference>
<evidence type="ECO:0000256" key="9">
    <source>
        <dbReference type="ARBA" id="ARBA00031900"/>
    </source>
</evidence>
<comment type="subcellular location">
    <subcellularLocation>
        <location evidence="1">Cytoplasm</location>
    </subcellularLocation>
</comment>
<comment type="caution">
    <text evidence="13">The sequence shown here is derived from an EMBL/GenBank/DDBJ whole genome shotgun (WGS) entry which is preliminary data.</text>
</comment>
<organism evidence="13 14">
    <name type="scientific">Cardiosporidium cionae</name>
    <dbReference type="NCBI Taxonomy" id="476202"/>
    <lineage>
        <taxon>Eukaryota</taxon>
        <taxon>Sar</taxon>
        <taxon>Alveolata</taxon>
        <taxon>Apicomplexa</taxon>
        <taxon>Aconoidasida</taxon>
        <taxon>Nephromycida</taxon>
        <taxon>Cardiosporidium</taxon>
    </lineage>
</organism>
<evidence type="ECO:0000259" key="11">
    <source>
        <dbReference type="PROSITE" id="PS50862"/>
    </source>
</evidence>
<dbReference type="InterPro" id="IPR002314">
    <property type="entry name" value="aa-tRNA-synt_IIb"/>
</dbReference>
<evidence type="ECO:0000256" key="1">
    <source>
        <dbReference type="ARBA" id="ARBA00004496"/>
    </source>
</evidence>
<keyword evidence="14" id="KW-1185">Reference proteome</keyword>
<dbReference type="SUPFAM" id="SSF55681">
    <property type="entry name" value="Class II aaRS and biotin synthetases"/>
    <property type="match status" value="1"/>
</dbReference>
<keyword evidence="5" id="KW-0547">Nucleotide-binding</keyword>
<evidence type="ECO:0000256" key="8">
    <source>
        <dbReference type="ARBA" id="ARBA00023146"/>
    </source>
</evidence>
<feature type="domain" description="TGS" evidence="12">
    <location>
        <begin position="143"/>
        <end position="233"/>
    </location>
</feature>
<keyword evidence="8" id="KW-0030">Aminoacyl-tRNA synthetase</keyword>
<keyword evidence="6" id="KW-0067">ATP-binding</keyword>
<dbReference type="InterPro" id="IPR018163">
    <property type="entry name" value="Thr/Ala-tRNA-synth_IIc_edit"/>
</dbReference>
<protein>
    <recommendedName>
        <fullName evidence="3">threonine--tRNA ligase</fullName>
        <ecNumber evidence="3">6.1.1.3</ecNumber>
    </recommendedName>
    <alternativeName>
        <fullName evidence="9">Threonyl-tRNA synthetase</fullName>
    </alternativeName>
</protein>
<dbReference type="Pfam" id="PF02824">
    <property type="entry name" value="TGS"/>
    <property type="match status" value="1"/>
</dbReference>
<evidence type="ECO:0000256" key="3">
    <source>
        <dbReference type="ARBA" id="ARBA00013163"/>
    </source>
</evidence>
<evidence type="ECO:0000313" key="14">
    <source>
        <dbReference type="Proteomes" id="UP000823046"/>
    </source>
</evidence>
<name>A0ABQ7J431_9APIC</name>
<dbReference type="PRINTS" id="PR01047">
    <property type="entry name" value="TRNASYNTHTHR"/>
</dbReference>
<dbReference type="PROSITE" id="PS50862">
    <property type="entry name" value="AA_TRNA_LIGASE_II"/>
    <property type="match status" value="1"/>
</dbReference>
<evidence type="ECO:0000259" key="12">
    <source>
        <dbReference type="PROSITE" id="PS51880"/>
    </source>
</evidence>
<dbReference type="Gene3D" id="3.30.54.20">
    <property type="match status" value="1"/>
</dbReference>
<dbReference type="PROSITE" id="PS51880">
    <property type="entry name" value="TGS"/>
    <property type="match status" value="1"/>
</dbReference>
<dbReference type="InterPro" id="IPR012947">
    <property type="entry name" value="tRNA_SAD"/>
</dbReference>
<dbReference type="Gene3D" id="3.30.930.10">
    <property type="entry name" value="Bira Bifunctional Protein, Domain 2"/>
    <property type="match status" value="1"/>
</dbReference>
<feature type="domain" description="Aminoacyl-transfer RNA synthetases class-II family profile" evidence="11">
    <location>
        <begin position="441"/>
        <end position="608"/>
    </location>
</feature>
<evidence type="ECO:0000256" key="2">
    <source>
        <dbReference type="ARBA" id="ARBA00008226"/>
    </source>
</evidence>
<dbReference type="Proteomes" id="UP000823046">
    <property type="component" value="Unassembled WGS sequence"/>
</dbReference>
<dbReference type="SMART" id="SM00863">
    <property type="entry name" value="tRNA_SAD"/>
    <property type="match status" value="1"/>
</dbReference>
<dbReference type="InterPro" id="IPR004095">
    <property type="entry name" value="TGS"/>
</dbReference>
<evidence type="ECO:0000256" key="7">
    <source>
        <dbReference type="ARBA" id="ARBA00022917"/>
    </source>
</evidence>
<comment type="catalytic activity">
    <reaction evidence="10">
        <text>tRNA(Thr) + L-threonine + ATP = L-threonyl-tRNA(Thr) + AMP + diphosphate + H(+)</text>
        <dbReference type="Rhea" id="RHEA:24624"/>
        <dbReference type="Rhea" id="RHEA-COMP:9670"/>
        <dbReference type="Rhea" id="RHEA-COMP:9704"/>
        <dbReference type="ChEBI" id="CHEBI:15378"/>
        <dbReference type="ChEBI" id="CHEBI:30616"/>
        <dbReference type="ChEBI" id="CHEBI:33019"/>
        <dbReference type="ChEBI" id="CHEBI:57926"/>
        <dbReference type="ChEBI" id="CHEBI:78442"/>
        <dbReference type="ChEBI" id="CHEBI:78534"/>
        <dbReference type="ChEBI" id="CHEBI:456215"/>
        <dbReference type="EC" id="6.1.1.3"/>
    </reaction>
</comment>
<evidence type="ECO:0000256" key="6">
    <source>
        <dbReference type="ARBA" id="ARBA00022840"/>
    </source>
</evidence>
<dbReference type="Gene3D" id="3.30.980.10">
    <property type="entry name" value="Threonyl-trna Synthetase, Chain A, domain 2"/>
    <property type="match status" value="1"/>
</dbReference>
<dbReference type="InterPro" id="IPR045864">
    <property type="entry name" value="aa-tRNA-synth_II/BPL/LPL"/>
</dbReference>
<dbReference type="EMBL" id="JADAQX010001339">
    <property type="protein sequence ID" value="KAF8817850.1"/>
    <property type="molecule type" value="Genomic_DNA"/>
</dbReference>
<gene>
    <name evidence="13" type="ORF">IE077_003567</name>
</gene>
<sequence>MYVGESAVTALRRSSFPWKCYSTILSLRVNVQQQQLSGDVARFLFIKKFRLLSSYPTSYFHSYPCAAQFLITRQLSFLSLAKMAVALKSRRAVEGTTPAVDLNEKIGGHFIPSQNPDFLASRLALWKELYAKQQVIFEGKEKEPICIYLPDGNIHDGLSFQTTPMDIAQKIFSRGADKIIVAKVIYLQQNPDSELPNFAMNDEDASFVKTADKGILWDLLRPLEGSCHLFLLRFEDEEAKIVFWHSSAHILGEALELLYGAHLTVGPPLTSGFYYDSFVGNMSFNETDLVKVTMAAEDIVKQNQSFERLLCTKEEALKLFIDNPFKQQLISNKIPDGTKTTCYRCGTLIDLCRGPHIVRTGKVSAFALLKHSSAYWLGKNNLDVLQRIYGVAFPEKKQLKEFQFFIEEAKRRDHRVIGNSLNLFFFDPSSSAGSCFWLPTGARLYLKLCDFIRKEYRLRGFQEVISPNLYSCDLWKTSGHYQNYKDSMFIFNIEEKEWGLKPMNCPGHCVMFKHLSPSYRQLPLRFADFGVLHRNEYSGSLSGLTRVRRFQQDDAHIFCTMEQIEEEVLESLKFLFFVYDLFGFKYELKLSTRPEKALGGARFSMWND</sequence>
<dbReference type="EC" id="6.1.1.3" evidence="3"/>
<evidence type="ECO:0000256" key="4">
    <source>
        <dbReference type="ARBA" id="ARBA00022598"/>
    </source>
</evidence>
<accession>A0ABQ7J431</accession>
<keyword evidence="7" id="KW-0648">Protein biosynthesis</keyword>
<dbReference type="NCBIfam" id="TIGR00418">
    <property type="entry name" value="thrS"/>
    <property type="match status" value="1"/>
</dbReference>
<keyword evidence="4" id="KW-0436">Ligase</keyword>
<evidence type="ECO:0000256" key="5">
    <source>
        <dbReference type="ARBA" id="ARBA00022741"/>
    </source>
</evidence>
<dbReference type="PANTHER" id="PTHR11451:SF46">
    <property type="entry name" value="THREONINE--TRNA LIGASE"/>
    <property type="match status" value="1"/>
</dbReference>
<reference evidence="13 14" key="1">
    <citation type="journal article" date="2020" name="bioRxiv">
        <title>Metabolic contributions of an alphaproteobacterial endosymbiont in the apicomplexan Cardiosporidium cionae.</title>
        <authorList>
            <person name="Hunter E.S."/>
            <person name="Paight C.J."/>
            <person name="Lane C.E."/>
        </authorList>
    </citation>
    <scope>NUCLEOTIDE SEQUENCE [LARGE SCALE GENOMIC DNA]</scope>
    <source>
        <strain evidence="13">ESH_2018</strain>
    </source>
</reference>
<evidence type="ECO:0000313" key="13">
    <source>
        <dbReference type="EMBL" id="KAF8817850.1"/>
    </source>
</evidence>
<dbReference type="InterPro" id="IPR012675">
    <property type="entry name" value="Beta-grasp_dom_sf"/>
</dbReference>
<dbReference type="CDD" id="cd01667">
    <property type="entry name" value="TGS_ThrRS"/>
    <property type="match status" value="1"/>
</dbReference>
<proteinExistence type="inferred from homology"/>
<dbReference type="SUPFAM" id="SSF55186">
    <property type="entry name" value="ThrRS/AlaRS common domain"/>
    <property type="match status" value="1"/>
</dbReference>
<comment type="similarity">
    <text evidence="2">Belongs to the class-II aminoacyl-tRNA synthetase family.</text>
</comment>